<proteinExistence type="predicted"/>
<dbReference type="Proteomes" id="UP000007752">
    <property type="component" value="Chromosome 3"/>
</dbReference>
<sequence>MIHGWMPLSEEPWRELQVVVVFVPKRRRHLLLLLVVVVVVVVVVVTVVVFLCFQLPQQRLQVNSSSLATATGAAELIANRHRQIRHRSGGGVTVVVAAAAPRADQEAVESSQLDVVQVKVDTDGRHRQRLGPDWADDDRAGLRRSPASCSSAGGVGIAAGGGRRRHAGGGGGPLHGDPLAEGAVPVVLDFIVCSPRQPPGYQRPSASIVPYKSYQVFKIEAISTKFEKEKNNTKVLVRYVLQIYSSKQVLSIDGHMARGPWPGPRHAILAQPKHGMTRLGSCPY</sequence>
<evidence type="ECO:0000313" key="3">
    <source>
        <dbReference type="EMBL" id="EEE58987.1"/>
    </source>
</evidence>
<feature type="region of interest" description="Disordered" evidence="1">
    <location>
        <begin position="126"/>
        <end position="176"/>
    </location>
</feature>
<evidence type="ECO:0000256" key="1">
    <source>
        <dbReference type="SAM" id="MobiDB-lite"/>
    </source>
</evidence>
<keyword evidence="2" id="KW-0812">Transmembrane</keyword>
<dbReference type="EMBL" id="CM000140">
    <property type="protein sequence ID" value="EEE58987.1"/>
    <property type="molecule type" value="Genomic_DNA"/>
</dbReference>
<evidence type="ECO:0000256" key="2">
    <source>
        <dbReference type="SAM" id="Phobius"/>
    </source>
</evidence>
<keyword evidence="2" id="KW-1133">Transmembrane helix</keyword>
<reference evidence="3" key="1">
    <citation type="journal article" date="2005" name="PLoS Biol.">
        <title>The genomes of Oryza sativa: a history of duplications.</title>
        <authorList>
            <person name="Yu J."/>
            <person name="Wang J."/>
            <person name="Lin W."/>
            <person name="Li S."/>
            <person name="Li H."/>
            <person name="Zhou J."/>
            <person name="Ni P."/>
            <person name="Dong W."/>
            <person name="Hu S."/>
            <person name="Zeng C."/>
            <person name="Zhang J."/>
            <person name="Zhang Y."/>
            <person name="Li R."/>
            <person name="Xu Z."/>
            <person name="Li S."/>
            <person name="Li X."/>
            <person name="Zheng H."/>
            <person name="Cong L."/>
            <person name="Lin L."/>
            <person name="Yin J."/>
            <person name="Geng J."/>
            <person name="Li G."/>
            <person name="Shi J."/>
            <person name="Liu J."/>
            <person name="Lv H."/>
            <person name="Li J."/>
            <person name="Wang J."/>
            <person name="Deng Y."/>
            <person name="Ran L."/>
            <person name="Shi X."/>
            <person name="Wang X."/>
            <person name="Wu Q."/>
            <person name="Li C."/>
            <person name="Ren X."/>
            <person name="Wang J."/>
            <person name="Wang X."/>
            <person name="Li D."/>
            <person name="Liu D."/>
            <person name="Zhang X."/>
            <person name="Ji Z."/>
            <person name="Zhao W."/>
            <person name="Sun Y."/>
            <person name="Zhang Z."/>
            <person name="Bao J."/>
            <person name="Han Y."/>
            <person name="Dong L."/>
            <person name="Ji J."/>
            <person name="Chen P."/>
            <person name="Wu S."/>
            <person name="Liu J."/>
            <person name="Xiao Y."/>
            <person name="Bu D."/>
            <person name="Tan J."/>
            <person name="Yang L."/>
            <person name="Ye C."/>
            <person name="Zhang J."/>
            <person name="Xu J."/>
            <person name="Zhou Y."/>
            <person name="Yu Y."/>
            <person name="Zhang B."/>
            <person name="Zhuang S."/>
            <person name="Wei H."/>
            <person name="Liu B."/>
            <person name="Lei M."/>
            <person name="Yu H."/>
            <person name="Li Y."/>
            <person name="Xu H."/>
            <person name="Wei S."/>
            <person name="He X."/>
            <person name="Fang L."/>
            <person name="Zhang Z."/>
            <person name="Zhang Y."/>
            <person name="Huang X."/>
            <person name="Su Z."/>
            <person name="Tong W."/>
            <person name="Li J."/>
            <person name="Tong Z."/>
            <person name="Li S."/>
            <person name="Ye J."/>
            <person name="Wang L."/>
            <person name="Fang L."/>
            <person name="Lei T."/>
            <person name="Chen C."/>
            <person name="Chen H."/>
            <person name="Xu Z."/>
            <person name="Li H."/>
            <person name="Huang H."/>
            <person name="Zhang F."/>
            <person name="Xu H."/>
            <person name="Li N."/>
            <person name="Zhao C."/>
            <person name="Li S."/>
            <person name="Dong L."/>
            <person name="Huang Y."/>
            <person name="Li L."/>
            <person name="Xi Y."/>
            <person name="Qi Q."/>
            <person name="Li W."/>
            <person name="Zhang B."/>
            <person name="Hu W."/>
            <person name="Zhang Y."/>
            <person name="Tian X."/>
            <person name="Jiao Y."/>
            <person name="Liang X."/>
            <person name="Jin J."/>
            <person name="Gao L."/>
            <person name="Zheng W."/>
            <person name="Hao B."/>
            <person name="Liu S."/>
            <person name="Wang W."/>
            <person name="Yuan L."/>
            <person name="Cao M."/>
            <person name="McDermott J."/>
            <person name="Samudrala R."/>
            <person name="Wang J."/>
            <person name="Wong G.K."/>
            <person name="Yang H."/>
        </authorList>
    </citation>
    <scope>NUCLEOTIDE SEQUENCE [LARGE SCALE GENOMIC DNA]</scope>
</reference>
<name>B9F889_ORYSJ</name>
<feature type="transmembrane region" description="Helical" evidence="2">
    <location>
        <begin position="30"/>
        <end position="51"/>
    </location>
</feature>
<protein>
    <submittedName>
        <fullName evidence="3">Uncharacterized protein</fullName>
    </submittedName>
</protein>
<dbReference type="AlphaFoldDB" id="B9F889"/>
<organism evidence="3">
    <name type="scientific">Oryza sativa subsp. japonica</name>
    <name type="common">Rice</name>
    <dbReference type="NCBI Taxonomy" id="39947"/>
    <lineage>
        <taxon>Eukaryota</taxon>
        <taxon>Viridiplantae</taxon>
        <taxon>Streptophyta</taxon>
        <taxon>Embryophyta</taxon>
        <taxon>Tracheophyta</taxon>
        <taxon>Spermatophyta</taxon>
        <taxon>Magnoliopsida</taxon>
        <taxon>Liliopsida</taxon>
        <taxon>Poales</taxon>
        <taxon>Poaceae</taxon>
        <taxon>BOP clade</taxon>
        <taxon>Oryzoideae</taxon>
        <taxon>Oryzeae</taxon>
        <taxon>Oryzinae</taxon>
        <taxon>Oryza</taxon>
        <taxon>Oryza sativa</taxon>
    </lineage>
</organism>
<reference evidence="3" key="2">
    <citation type="submission" date="2008-12" db="EMBL/GenBank/DDBJ databases">
        <title>Improved gene annotation of the rice (Oryza sativa) genomes.</title>
        <authorList>
            <person name="Wang J."/>
            <person name="Li R."/>
            <person name="Fan W."/>
            <person name="Huang Q."/>
            <person name="Zhang J."/>
            <person name="Zhou Y."/>
            <person name="Hu Y."/>
            <person name="Zi S."/>
            <person name="Li J."/>
            <person name="Ni P."/>
            <person name="Zheng H."/>
            <person name="Zhang Y."/>
            <person name="Zhao M."/>
            <person name="Hao Q."/>
            <person name="McDermott J."/>
            <person name="Samudrala R."/>
            <person name="Kristiansen K."/>
            <person name="Wong G.K.-S."/>
        </authorList>
    </citation>
    <scope>NUCLEOTIDE SEQUENCE</scope>
</reference>
<keyword evidence="2" id="KW-0472">Membrane</keyword>
<gene>
    <name evidence="3" type="ORF">OsJ_10694</name>
</gene>
<accession>B9F889</accession>